<dbReference type="GO" id="GO:0016020">
    <property type="term" value="C:membrane"/>
    <property type="evidence" value="ECO:0007669"/>
    <property type="project" value="UniProtKB-SubCell"/>
</dbReference>
<sequence length="391" mass="40728">MTTAPLPRTVVALGLVSMFMDIASGMTHSLMPVFMTVALGAPVALVGLVEGIAQATAALARLFAGVVSDWIGRRKPLVLLGYGMSAVTMPLFPMAQGIGAVLLARFLDRVGKGIRSAPRDALIADVTPPEQRGAAYGLRQSMDMTGAFLGPLAAIGLMLLLNSDSRAVLWFAVIPAAVAVALIAFGVKEPADAAPMQRRPFPLRRAELKKLPAAYWQVVGLVALFSLARFSEAFLLLRAAGAGLAPAWVPLVLVALTFVNAVAAYPLGRLGDRMDRRRLLGWGVALLVAADLVLAFAPSWPVVLVGAALWGLHMAMTQGLLSALIADAAPKELRGVAFGAFNLVQAGALLLASTLAGLLWSGFGPQATFLAGAAIAVVAMIPLRRAMRGGA</sequence>
<dbReference type="RefSeq" id="WP_076960114.1">
    <property type="nucleotide sequence ID" value="NZ_MLCO01000326.1"/>
</dbReference>
<dbReference type="InterPro" id="IPR036259">
    <property type="entry name" value="MFS_trans_sf"/>
</dbReference>
<evidence type="ECO:0000259" key="6">
    <source>
        <dbReference type="PROSITE" id="PS50850"/>
    </source>
</evidence>
<protein>
    <submittedName>
        <fullName evidence="7">MFS transporter</fullName>
    </submittedName>
</protein>
<dbReference type="Pfam" id="PF07690">
    <property type="entry name" value="MFS_1"/>
    <property type="match status" value="2"/>
</dbReference>
<feature type="transmembrane region" description="Helical" evidence="5">
    <location>
        <begin position="142"/>
        <end position="161"/>
    </location>
</feature>
<evidence type="ECO:0000256" key="1">
    <source>
        <dbReference type="ARBA" id="ARBA00004141"/>
    </source>
</evidence>
<evidence type="ECO:0000256" key="3">
    <source>
        <dbReference type="ARBA" id="ARBA00022989"/>
    </source>
</evidence>
<reference evidence="7 8" key="1">
    <citation type="submission" date="2016-10" db="EMBL/GenBank/DDBJ databases">
        <title>Draft Genome sequence of Roseomonas sp. strain M3.</title>
        <authorList>
            <person name="Subhash Y."/>
            <person name="Lee S."/>
        </authorList>
    </citation>
    <scope>NUCLEOTIDE SEQUENCE [LARGE SCALE GENOMIC DNA]</scope>
    <source>
        <strain evidence="7 8">M3</strain>
    </source>
</reference>
<feature type="transmembrane region" description="Helical" evidence="5">
    <location>
        <begin position="303"/>
        <end position="326"/>
    </location>
</feature>
<feature type="transmembrane region" description="Helical" evidence="5">
    <location>
        <begin position="338"/>
        <end position="360"/>
    </location>
</feature>
<evidence type="ECO:0000313" key="7">
    <source>
        <dbReference type="EMBL" id="ONG46196.1"/>
    </source>
</evidence>
<proteinExistence type="predicted"/>
<feature type="transmembrane region" description="Helical" evidence="5">
    <location>
        <begin position="6"/>
        <end position="26"/>
    </location>
</feature>
<dbReference type="PROSITE" id="PS50850">
    <property type="entry name" value="MFS"/>
    <property type="match status" value="1"/>
</dbReference>
<dbReference type="SUPFAM" id="SSF103473">
    <property type="entry name" value="MFS general substrate transporter"/>
    <property type="match status" value="1"/>
</dbReference>
<accession>A0A1V2GWA2</accession>
<dbReference type="InterPro" id="IPR011701">
    <property type="entry name" value="MFS"/>
</dbReference>
<feature type="transmembrane region" description="Helical" evidence="5">
    <location>
        <begin position="279"/>
        <end position="297"/>
    </location>
</feature>
<evidence type="ECO:0000313" key="8">
    <source>
        <dbReference type="Proteomes" id="UP000188879"/>
    </source>
</evidence>
<dbReference type="InterPro" id="IPR005829">
    <property type="entry name" value="Sugar_transporter_CS"/>
</dbReference>
<keyword evidence="4 5" id="KW-0472">Membrane</keyword>
<dbReference type="PANTHER" id="PTHR23518:SF2">
    <property type="entry name" value="MAJOR FACILITATOR SUPERFAMILY TRANSPORTER"/>
    <property type="match status" value="1"/>
</dbReference>
<evidence type="ECO:0000256" key="4">
    <source>
        <dbReference type="ARBA" id="ARBA00023136"/>
    </source>
</evidence>
<feature type="transmembrane region" description="Helical" evidence="5">
    <location>
        <begin position="248"/>
        <end position="267"/>
    </location>
</feature>
<comment type="subcellular location">
    <subcellularLocation>
        <location evidence="1">Membrane</location>
        <topology evidence="1">Multi-pass membrane protein</topology>
    </subcellularLocation>
</comment>
<organism evidence="7 8">
    <name type="scientific">Teichococcus deserti</name>
    <dbReference type="NCBI Taxonomy" id="1817963"/>
    <lineage>
        <taxon>Bacteria</taxon>
        <taxon>Pseudomonadati</taxon>
        <taxon>Pseudomonadota</taxon>
        <taxon>Alphaproteobacteria</taxon>
        <taxon>Acetobacterales</taxon>
        <taxon>Roseomonadaceae</taxon>
        <taxon>Roseomonas</taxon>
    </lineage>
</organism>
<dbReference type="GO" id="GO:0022857">
    <property type="term" value="F:transmembrane transporter activity"/>
    <property type="evidence" value="ECO:0007669"/>
    <property type="project" value="InterPro"/>
</dbReference>
<keyword evidence="2 5" id="KW-0812">Transmembrane</keyword>
<feature type="domain" description="Major facilitator superfamily (MFS) profile" evidence="6">
    <location>
        <begin position="9"/>
        <end position="391"/>
    </location>
</feature>
<dbReference type="Gene3D" id="1.20.1250.20">
    <property type="entry name" value="MFS general substrate transporter like domains"/>
    <property type="match status" value="1"/>
</dbReference>
<evidence type="ECO:0000256" key="2">
    <source>
        <dbReference type="ARBA" id="ARBA00022692"/>
    </source>
</evidence>
<feature type="transmembrane region" description="Helical" evidence="5">
    <location>
        <begin position="167"/>
        <end position="187"/>
    </location>
</feature>
<keyword evidence="3 5" id="KW-1133">Transmembrane helix</keyword>
<gene>
    <name evidence="7" type="ORF">BKE38_25650</name>
</gene>
<name>A0A1V2GWA2_9PROT</name>
<keyword evidence="8" id="KW-1185">Reference proteome</keyword>
<evidence type="ECO:0000256" key="5">
    <source>
        <dbReference type="SAM" id="Phobius"/>
    </source>
</evidence>
<comment type="caution">
    <text evidence="7">The sequence shown here is derived from an EMBL/GenBank/DDBJ whole genome shotgun (WGS) entry which is preliminary data.</text>
</comment>
<dbReference type="InterPro" id="IPR020846">
    <property type="entry name" value="MFS_dom"/>
</dbReference>
<dbReference type="Proteomes" id="UP000188879">
    <property type="component" value="Unassembled WGS sequence"/>
</dbReference>
<feature type="transmembrane region" description="Helical" evidence="5">
    <location>
        <begin position="33"/>
        <end position="59"/>
    </location>
</feature>
<feature type="transmembrane region" description="Helical" evidence="5">
    <location>
        <begin position="79"/>
        <end position="107"/>
    </location>
</feature>
<feature type="transmembrane region" description="Helical" evidence="5">
    <location>
        <begin position="366"/>
        <end position="383"/>
    </location>
</feature>
<dbReference type="CDD" id="cd17370">
    <property type="entry name" value="MFS_MJ1317_like"/>
    <property type="match status" value="1"/>
</dbReference>
<dbReference type="AlphaFoldDB" id="A0A1V2GWA2"/>
<dbReference type="OrthoDB" id="9803985at2"/>
<dbReference type="EMBL" id="MLCO01000326">
    <property type="protein sequence ID" value="ONG46196.1"/>
    <property type="molecule type" value="Genomic_DNA"/>
</dbReference>
<dbReference type="PANTHER" id="PTHR23518">
    <property type="entry name" value="C-METHYLTRANSFERASE"/>
    <property type="match status" value="1"/>
</dbReference>
<dbReference type="PROSITE" id="PS00216">
    <property type="entry name" value="SUGAR_TRANSPORT_1"/>
    <property type="match status" value="1"/>
</dbReference>